<dbReference type="EC" id="3.2.2.6" evidence="2"/>
<dbReference type="GO" id="GO:0030890">
    <property type="term" value="P:positive regulation of B cell proliferation"/>
    <property type="evidence" value="ECO:0007669"/>
    <property type="project" value="TreeGrafter"/>
</dbReference>
<keyword evidence="6" id="KW-1015">Disulfide bond</keyword>
<evidence type="ECO:0000256" key="4">
    <source>
        <dbReference type="ARBA" id="ARBA00022801"/>
    </source>
</evidence>
<name>A0A6J2UWG8_CHACN</name>
<dbReference type="GO" id="GO:0016740">
    <property type="term" value="F:transferase activity"/>
    <property type="evidence" value="ECO:0007669"/>
    <property type="project" value="UniProtKB-KW"/>
</dbReference>
<evidence type="ECO:0000256" key="1">
    <source>
        <dbReference type="ARBA" id="ARBA00005406"/>
    </source>
</evidence>
<protein>
    <recommendedName>
        <fullName evidence="2">ADP-ribosyl cyclase/cyclic ADP-ribose hydrolase</fullName>
        <ecNumber evidence="2">3.2.2.6</ecNumber>
    </recommendedName>
</protein>
<keyword evidence="3" id="KW-0808">Transferase</keyword>
<organism evidence="8 9">
    <name type="scientific">Chanos chanos</name>
    <name type="common">Milkfish</name>
    <name type="synonym">Mugil chanos</name>
    <dbReference type="NCBI Taxonomy" id="29144"/>
    <lineage>
        <taxon>Eukaryota</taxon>
        <taxon>Metazoa</taxon>
        <taxon>Chordata</taxon>
        <taxon>Craniata</taxon>
        <taxon>Vertebrata</taxon>
        <taxon>Euteleostomi</taxon>
        <taxon>Actinopterygii</taxon>
        <taxon>Neopterygii</taxon>
        <taxon>Teleostei</taxon>
        <taxon>Ostariophysi</taxon>
        <taxon>Gonorynchiformes</taxon>
        <taxon>Chanidae</taxon>
        <taxon>Chanos</taxon>
    </lineage>
</organism>
<evidence type="ECO:0000256" key="3">
    <source>
        <dbReference type="ARBA" id="ARBA00022679"/>
    </source>
</evidence>
<dbReference type="GO" id="GO:0061809">
    <property type="term" value="F:NAD+ nucleosidase activity, cyclic ADP-ribose generating"/>
    <property type="evidence" value="ECO:0007669"/>
    <property type="project" value="UniProtKB-EC"/>
</dbReference>
<dbReference type="Gene3D" id="1.20.82.10">
    <property type="entry name" value="ADP Ribosyl Cyclase, Chain A, domain 1"/>
    <property type="match status" value="1"/>
</dbReference>
<keyword evidence="4 9" id="KW-0378">Hydrolase</keyword>
<evidence type="ECO:0000313" key="8">
    <source>
        <dbReference type="Proteomes" id="UP000504632"/>
    </source>
</evidence>
<keyword evidence="7" id="KW-0472">Membrane</keyword>
<dbReference type="GO" id="GO:0005886">
    <property type="term" value="C:plasma membrane"/>
    <property type="evidence" value="ECO:0007669"/>
    <property type="project" value="TreeGrafter"/>
</dbReference>
<dbReference type="PANTHER" id="PTHR10912">
    <property type="entry name" value="ADP-RIBOSYL CYCLASE"/>
    <property type="match status" value="1"/>
</dbReference>
<keyword evidence="8" id="KW-1185">Reference proteome</keyword>
<proteinExistence type="inferred from homology"/>
<feature type="transmembrane region" description="Helical" evidence="7">
    <location>
        <begin position="20"/>
        <end position="41"/>
    </location>
</feature>
<dbReference type="RefSeq" id="XP_030624930.1">
    <property type="nucleotide sequence ID" value="XM_030769070.1"/>
</dbReference>
<dbReference type="Gene3D" id="3.40.50.720">
    <property type="entry name" value="NAD(P)-binding Rossmann-like Domain"/>
    <property type="match status" value="1"/>
</dbReference>
<dbReference type="Proteomes" id="UP000504632">
    <property type="component" value="Chromosome 3"/>
</dbReference>
<sequence length="282" mass="31366">MSDDQYESVSGNTRRNRCLYIVLGVVLICVLVVGVSLGLALSPKGVKSEILQRCETYKKLHPEVSSGNDCQKIWTAFEQAYVGRNSCDVPVENYDTLIRAVKQEIQCNKTLFWSKSKDLAHAFTEKRKCKMTLEDTLLGYMLDDLTWCSKPDSKETFSSNCPGWTDCEKNPVRSFWVRASANLAASTCGHASVLLSASVNPPYNQNSIFSSVEVQNLNHSILDSMAAYLVTDVTDKTNCNDASLVTLKNDLPPNVEFSCKEMPLSDFQMCLSDLDKPCLGCH</sequence>
<dbReference type="InterPro" id="IPR003193">
    <property type="entry name" value="ADP-ribosyl_cyclase"/>
</dbReference>
<evidence type="ECO:0000256" key="2">
    <source>
        <dbReference type="ARBA" id="ARBA00011982"/>
    </source>
</evidence>
<dbReference type="GeneID" id="115807883"/>
<dbReference type="Pfam" id="PF02267">
    <property type="entry name" value="Rib_hydrolayse"/>
    <property type="match status" value="1"/>
</dbReference>
<evidence type="ECO:0000256" key="5">
    <source>
        <dbReference type="ARBA" id="ARBA00023027"/>
    </source>
</evidence>
<dbReference type="SUPFAM" id="SSF52309">
    <property type="entry name" value="N-(deoxy)ribosyltransferase-like"/>
    <property type="match status" value="1"/>
</dbReference>
<dbReference type="PANTHER" id="PTHR10912:SF9">
    <property type="entry name" value="ADP-RIBOSYL CYCLASE_CYCLIC ADP-RIBOSE HYDROLASE"/>
    <property type="match status" value="1"/>
</dbReference>
<evidence type="ECO:0000256" key="7">
    <source>
        <dbReference type="SAM" id="Phobius"/>
    </source>
</evidence>
<dbReference type="AlphaFoldDB" id="A0A6J2UWG8"/>
<evidence type="ECO:0000256" key="6">
    <source>
        <dbReference type="ARBA" id="ARBA00023157"/>
    </source>
</evidence>
<dbReference type="InParanoid" id="A0A6J2UWG8"/>
<gene>
    <name evidence="9" type="primary">LOC115807883</name>
</gene>
<dbReference type="GO" id="GO:0016849">
    <property type="term" value="F:phosphorus-oxygen lyase activity"/>
    <property type="evidence" value="ECO:0007669"/>
    <property type="project" value="TreeGrafter"/>
</dbReference>
<keyword evidence="5" id="KW-0520">NAD</keyword>
<comment type="similarity">
    <text evidence="1">Belongs to the ADP-ribosyl cyclase family.</text>
</comment>
<accession>A0A6J2UWG8</accession>
<keyword evidence="7" id="KW-0812">Transmembrane</keyword>
<keyword evidence="7" id="KW-1133">Transmembrane helix</keyword>
<dbReference type="OrthoDB" id="10028716at2759"/>
<evidence type="ECO:0000313" key="9">
    <source>
        <dbReference type="RefSeq" id="XP_030624930.1"/>
    </source>
</evidence>
<reference evidence="9" key="1">
    <citation type="submission" date="2025-08" db="UniProtKB">
        <authorList>
            <consortium name="RefSeq"/>
        </authorList>
    </citation>
    <scope>IDENTIFICATION</scope>
</reference>